<dbReference type="RefSeq" id="WP_069828742.1">
    <property type="nucleotide sequence ID" value="NZ_MDJD01000007.1"/>
</dbReference>
<organism evidence="1 2">
    <name type="scientific">Flavivirga aquatica</name>
    <dbReference type="NCBI Taxonomy" id="1849968"/>
    <lineage>
        <taxon>Bacteria</taxon>
        <taxon>Pseudomonadati</taxon>
        <taxon>Bacteroidota</taxon>
        <taxon>Flavobacteriia</taxon>
        <taxon>Flavobacteriales</taxon>
        <taxon>Flavobacteriaceae</taxon>
        <taxon>Flavivirga</taxon>
    </lineage>
</organism>
<evidence type="ECO:0000313" key="1">
    <source>
        <dbReference type="EMBL" id="OEK09305.1"/>
    </source>
</evidence>
<comment type="caution">
    <text evidence="1">The sequence shown here is derived from an EMBL/GenBank/DDBJ whole genome shotgun (WGS) entry which is preliminary data.</text>
</comment>
<dbReference type="AlphaFoldDB" id="A0A1E5TD56"/>
<proteinExistence type="predicted"/>
<reference evidence="1 2" key="1">
    <citation type="submission" date="2016-05" db="EMBL/GenBank/DDBJ databases">
        <title>Draft Genome Sequence of Algibacter sp. Strain SK-16 Isolated from the Surface Water of Aburatsubo Inlet.</title>
        <authorList>
            <person name="Wong S.-K."/>
            <person name="Yoshizawa S."/>
            <person name="Nakajima Y."/>
            <person name="Ogura Y."/>
            <person name="Tetsuya H."/>
            <person name="Hamasaki K."/>
        </authorList>
    </citation>
    <scope>NUCLEOTIDE SEQUENCE [LARGE SCALE GENOMIC DNA]</scope>
    <source>
        <strain evidence="1 2">SK-16</strain>
    </source>
</reference>
<dbReference type="SUPFAM" id="SSF89957">
    <property type="entry name" value="MTH1187/YkoF-like"/>
    <property type="match status" value="1"/>
</dbReference>
<sequence>MKISVELTLTPLHDDYEAAIIHFIKKLRASNLKIIETPLSTQVYGDYDEVMHLLTFEIKEAFELMDKGLLYIKIVKSDRYDYEPHF</sequence>
<name>A0A1E5TD56_9FLAO</name>
<dbReference type="STRING" id="1849968.A8C32_11315"/>
<gene>
    <name evidence="1" type="ORF">A8C32_11315</name>
</gene>
<keyword evidence="2" id="KW-1185">Reference proteome</keyword>
<dbReference type="EMBL" id="MDJD01000007">
    <property type="protein sequence ID" value="OEK09305.1"/>
    <property type="molecule type" value="Genomic_DNA"/>
</dbReference>
<dbReference type="OrthoDB" id="164222at2"/>
<dbReference type="Proteomes" id="UP000095713">
    <property type="component" value="Unassembled WGS sequence"/>
</dbReference>
<evidence type="ECO:0000313" key="2">
    <source>
        <dbReference type="Proteomes" id="UP000095713"/>
    </source>
</evidence>
<accession>A0A1E5TD56</accession>
<protein>
    <submittedName>
        <fullName evidence="1">Uncharacterized protein</fullName>
    </submittedName>
</protein>
<dbReference type="InterPro" id="IPR029756">
    <property type="entry name" value="MTH1187/YkoF-like"/>
</dbReference>
<dbReference type="Gene3D" id="3.30.70.930">
    <property type="match status" value="1"/>
</dbReference>